<dbReference type="EMBL" id="QGTR01000003">
    <property type="protein sequence ID" value="PWW00495.1"/>
    <property type="molecule type" value="Genomic_DNA"/>
</dbReference>
<accession>A0A317PLF2</accession>
<evidence type="ECO:0000313" key="4">
    <source>
        <dbReference type="EMBL" id="PWW00495.1"/>
    </source>
</evidence>
<evidence type="ECO:0000256" key="1">
    <source>
        <dbReference type="SAM" id="MobiDB-lite"/>
    </source>
</evidence>
<feature type="compositionally biased region" description="Basic and acidic residues" evidence="1">
    <location>
        <begin position="62"/>
        <end position="78"/>
    </location>
</feature>
<evidence type="ECO:0000256" key="2">
    <source>
        <dbReference type="SAM" id="SignalP"/>
    </source>
</evidence>
<protein>
    <recommendedName>
        <fullName evidence="3">Extensin-like C-terminal domain-containing protein</fullName>
    </recommendedName>
</protein>
<keyword evidence="2" id="KW-0732">Signal</keyword>
<evidence type="ECO:0000259" key="3">
    <source>
        <dbReference type="Pfam" id="PF06904"/>
    </source>
</evidence>
<name>A0A317PLF2_9HYPH</name>
<dbReference type="InterPro" id="IPR009683">
    <property type="entry name" value="Extensin-like_C"/>
</dbReference>
<keyword evidence="5" id="KW-1185">Reference proteome</keyword>
<sequence>MRIVLGLLFCLTGLSGALAETIPVPTPAPRDAGSTDSAQPAPQSDPSPDAAARPASDAGTSESKDGPEKSTMADKLADAPEATDNPACEALLKEFGVTYDKLDPIRGDGGCSIPEPYRIIEIAPGVSVEPATQLRCEAVLALARWTRAMVLPGVEALSVPGYDGKAPPVAKLKAIRQASTYACRLRNNLSSGKVSEHAVGSAIDIAAFVFEGRDDIKMLPRAGDGTREEAFQRTMRASACLYFTTVLGPGSDSTHMDHMHLDLAERRGGFRLCQ</sequence>
<feature type="chain" id="PRO_5016459550" description="Extensin-like C-terminal domain-containing protein" evidence="2">
    <location>
        <begin position="20"/>
        <end position="274"/>
    </location>
</feature>
<dbReference type="Proteomes" id="UP000246352">
    <property type="component" value="Unassembled WGS sequence"/>
</dbReference>
<feature type="region of interest" description="Disordered" evidence="1">
    <location>
        <begin position="22"/>
        <end position="82"/>
    </location>
</feature>
<reference evidence="4 5" key="1">
    <citation type="submission" date="2018-05" db="EMBL/GenBank/DDBJ databases">
        <title>Genomic Encyclopedia of Type Strains, Phase IV (KMG-IV): sequencing the most valuable type-strain genomes for metagenomic binning, comparative biology and taxonomic classification.</title>
        <authorList>
            <person name="Goeker M."/>
        </authorList>
    </citation>
    <scope>NUCLEOTIDE SEQUENCE [LARGE SCALE GENOMIC DNA]</scope>
    <source>
        <strain evidence="4 5">DSM 16791</strain>
    </source>
</reference>
<feature type="domain" description="Extensin-like C-terminal" evidence="3">
    <location>
        <begin position="87"/>
        <end position="274"/>
    </location>
</feature>
<dbReference type="OrthoDB" id="9809788at2"/>
<feature type="signal peptide" evidence="2">
    <location>
        <begin position="1"/>
        <end position="19"/>
    </location>
</feature>
<organism evidence="4 5">
    <name type="scientific">Hoeflea marina</name>
    <dbReference type="NCBI Taxonomy" id="274592"/>
    <lineage>
        <taxon>Bacteria</taxon>
        <taxon>Pseudomonadati</taxon>
        <taxon>Pseudomonadota</taxon>
        <taxon>Alphaproteobacteria</taxon>
        <taxon>Hyphomicrobiales</taxon>
        <taxon>Rhizobiaceae</taxon>
        <taxon>Hoeflea</taxon>
    </lineage>
</organism>
<evidence type="ECO:0000313" key="5">
    <source>
        <dbReference type="Proteomes" id="UP000246352"/>
    </source>
</evidence>
<dbReference type="AlphaFoldDB" id="A0A317PLF2"/>
<gene>
    <name evidence="4" type="ORF">DFR52_103702</name>
</gene>
<dbReference type="RefSeq" id="WP_110032705.1">
    <property type="nucleotide sequence ID" value="NZ_QGTR01000003.1"/>
</dbReference>
<comment type="caution">
    <text evidence="4">The sequence shown here is derived from an EMBL/GenBank/DDBJ whole genome shotgun (WGS) entry which is preliminary data.</text>
</comment>
<feature type="compositionally biased region" description="Low complexity" evidence="1">
    <location>
        <begin position="36"/>
        <end position="58"/>
    </location>
</feature>
<dbReference type="Pfam" id="PF06904">
    <property type="entry name" value="Extensin-like_C"/>
    <property type="match status" value="1"/>
</dbReference>
<proteinExistence type="predicted"/>